<dbReference type="OrthoDB" id="1428860at2"/>
<dbReference type="RefSeq" id="WP_074721839.1">
    <property type="nucleotide sequence ID" value="NZ_CBCRVS010000001.1"/>
</dbReference>
<sequence>MKALLMSLCLLFCLSINAQNDSHYLISLEKDSNKEIESDFYINNIYDGRQFKEDIGIAQKSITNSKVPVNFKRPFVDELASFLAVIYPKKQGKKPISIRVNEIFVSEVTTSNQETGYATVVLDIIDRKENKDYIIGTYTSTISEVGFDVTAKHDECVILAIKNCFDDYKKSNETYKIPVEFDSSAALDSTDNFDLSKKGVYVNFNDLNTGEVLDLDDYRITKYKEGNCLLNSRNGRVETKFFGFSDGLSFYINSSRFSTVRFYFKTEIMGDYYFINEVSCNTVDFAAIRSSFGLLGMLLTLDPSELSVPLLLDRITGNPIFLTNKYIINMLSSDKELLKEYRKSERTVVDKKRIYKKYFNVI</sequence>
<keyword evidence="1" id="KW-0732">Signal</keyword>
<protein>
    <submittedName>
        <fullName evidence="2">Uncharacterized protein</fullName>
    </submittedName>
</protein>
<accession>A0A1H9G7N6</accession>
<evidence type="ECO:0000313" key="3">
    <source>
        <dbReference type="Proteomes" id="UP000183658"/>
    </source>
</evidence>
<feature type="signal peptide" evidence="1">
    <location>
        <begin position="1"/>
        <end position="18"/>
    </location>
</feature>
<reference evidence="3" key="1">
    <citation type="submission" date="2016-10" db="EMBL/GenBank/DDBJ databases">
        <authorList>
            <person name="Varghese N."/>
            <person name="Submissions S."/>
        </authorList>
    </citation>
    <scope>NUCLEOTIDE SEQUENCE [LARGE SCALE GENOMIC DNA]</scope>
    <source>
        <strain evidence="3">DSM 15719</strain>
    </source>
</reference>
<dbReference type="Proteomes" id="UP000183658">
    <property type="component" value="Unassembled WGS sequence"/>
</dbReference>
<proteinExistence type="predicted"/>
<dbReference type="AlphaFoldDB" id="A0A1H9G7N6"/>
<name>A0A1H9G7N6_FLAFI</name>
<keyword evidence="3" id="KW-1185">Reference proteome</keyword>
<dbReference type="EMBL" id="FOFZ01000002">
    <property type="protein sequence ID" value="SEQ46121.1"/>
    <property type="molecule type" value="Genomic_DNA"/>
</dbReference>
<evidence type="ECO:0000256" key="1">
    <source>
        <dbReference type="SAM" id="SignalP"/>
    </source>
</evidence>
<feature type="chain" id="PRO_5010367831" evidence="1">
    <location>
        <begin position="19"/>
        <end position="362"/>
    </location>
</feature>
<organism evidence="2 3">
    <name type="scientific">Flavobacterium frigoris</name>
    <dbReference type="NCBI Taxonomy" id="229204"/>
    <lineage>
        <taxon>Bacteria</taxon>
        <taxon>Pseudomonadati</taxon>
        <taxon>Bacteroidota</taxon>
        <taxon>Flavobacteriia</taxon>
        <taxon>Flavobacteriales</taxon>
        <taxon>Flavobacteriaceae</taxon>
        <taxon>Flavobacterium</taxon>
    </lineage>
</organism>
<evidence type="ECO:0000313" key="2">
    <source>
        <dbReference type="EMBL" id="SEQ46121.1"/>
    </source>
</evidence>
<gene>
    <name evidence="2" type="ORF">SAMN05444355_102413</name>
</gene>